<keyword evidence="2" id="KW-1185">Reference proteome</keyword>
<dbReference type="EMBL" id="BMAO01024358">
    <property type="protein sequence ID" value="GFQ94769.1"/>
    <property type="molecule type" value="Genomic_DNA"/>
</dbReference>
<dbReference type="OrthoDB" id="10337840at2759"/>
<proteinExistence type="predicted"/>
<protein>
    <submittedName>
        <fullName evidence="1">Uncharacterized protein</fullName>
    </submittedName>
</protein>
<evidence type="ECO:0000313" key="2">
    <source>
        <dbReference type="Proteomes" id="UP000887116"/>
    </source>
</evidence>
<accession>A0A8X6G5G8</accession>
<dbReference type="Proteomes" id="UP000887116">
    <property type="component" value="Unassembled WGS sequence"/>
</dbReference>
<evidence type="ECO:0000313" key="1">
    <source>
        <dbReference type="EMBL" id="GFQ94769.1"/>
    </source>
</evidence>
<organism evidence="1 2">
    <name type="scientific">Trichonephila clavata</name>
    <name type="common">Joro spider</name>
    <name type="synonym">Nephila clavata</name>
    <dbReference type="NCBI Taxonomy" id="2740835"/>
    <lineage>
        <taxon>Eukaryota</taxon>
        <taxon>Metazoa</taxon>
        <taxon>Ecdysozoa</taxon>
        <taxon>Arthropoda</taxon>
        <taxon>Chelicerata</taxon>
        <taxon>Arachnida</taxon>
        <taxon>Araneae</taxon>
        <taxon>Araneomorphae</taxon>
        <taxon>Entelegynae</taxon>
        <taxon>Araneoidea</taxon>
        <taxon>Nephilidae</taxon>
        <taxon>Trichonephila</taxon>
    </lineage>
</organism>
<comment type="caution">
    <text evidence="1">The sequence shown here is derived from an EMBL/GenBank/DDBJ whole genome shotgun (WGS) entry which is preliminary data.</text>
</comment>
<gene>
    <name evidence="1" type="ORF">TNCT_394631</name>
</gene>
<dbReference type="AlphaFoldDB" id="A0A8X6G5G8"/>
<name>A0A8X6G5G8_TRICU</name>
<reference evidence="1" key="1">
    <citation type="submission" date="2020-07" db="EMBL/GenBank/DDBJ databases">
        <title>Multicomponent nature underlies the extraordinary mechanical properties of spider dragline silk.</title>
        <authorList>
            <person name="Kono N."/>
            <person name="Nakamura H."/>
            <person name="Mori M."/>
            <person name="Yoshida Y."/>
            <person name="Ohtoshi R."/>
            <person name="Malay A.D."/>
            <person name="Moran D.A.P."/>
            <person name="Tomita M."/>
            <person name="Numata K."/>
            <person name="Arakawa K."/>
        </authorList>
    </citation>
    <scope>NUCLEOTIDE SEQUENCE</scope>
</reference>
<sequence length="187" mass="21576">MDVAFLLEISFYLVVWVMTTLLHGHLPYFIEILEYVAIVEVFKKFLSPNFEQTHRLAEDLLLSENMERKPENDSVPIVYSEMVFKMCQSLDIKARLAPEGERSVWIAKFKKNSKSKPTIPVVKSKMIYQMCNALDIAVILSPTIEQHTVTLKPNRKLKKNKPPPFVRSVMVYKTCLALGLEAELIME</sequence>